<feature type="domain" description="MMS19 N-terminal" evidence="7">
    <location>
        <begin position="41"/>
        <end position="301"/>
    </location>
</feature>
<dbReference type="InterPro" id="IPR039920">
    <property type="entry name" value="MMS19"/>
</dbReference>
<dbReference type="GO" id="GO:0006281">
    <property type="term" value="P:DNA repair"/>
    <property type="evidence" value="ECO:0007669"/>
    <property type="project" value="UniProtKB-UniRule"/>
</dbReference>
<dbReference type="Pfam" id="PF12460">
    <property type="entry name" value="MMS19_C"/>
    <property type="match status" value="1"/>
</dbReference>
<dbReference type="PANTHER" id="PTHR12891">
    <property type="entry name" value="DNA REPAIR/TRANSCRIPTION PROTEIN MET18/MMS19"/>
    <property type="match status" value="1"/>
</dbReference>
<comment type="subunit">
    <text evidence="5">Component of the CIA complex.</text>
</comment>
<comment type="function">
    <text evidence="5">Key component of the cytosolic iron-sulfur protein assembly (CIA) complex, a multiprotein complex that mediates the incorporation of iron-sulfur cluster into apoproteins specifically involved in DNA metabolism and genomic integrity. In the CIA complex, MMS19 acts as an adapter between early-acting CIA components and a subset of cellular target iron-sulfur proteins.</text>
</comment>
<dbReference type="GO" id="GO:0005634">
    <property type="term" value="C:nucleus"/>
    <property type="evidence" value="ECO:0007669"/>
    <property type="project" value="UniProtKB-SubCell"/>
</dbReference>
<comment type="similarity">
    <text evidence="2 5">Belongs to the MET18/MMS19 family.</text>
</comment>
<dbReference type="PANTHER" id="PTHR12891:SF0">
    <property type="entry name" value="MMS19 NUCLEOTIDE EXCISION REPAIR PROTEIN HOMOLOG"/>
    <property type="match status" value="1"/>
</dbReference>
<evidence type="ECO:0000256" key="3">
    <source>
        <dbReference type="ARBA" id="ARBA00022737"/>
    </source>
</evidence>
<dbReference type="InterPro" id="IPR016024">
    <property type="entry name" value="ARM-type_fold"/>
</dbReference>
<keyword evidence="3" id="KW-0677">Repeat</keyword>
<accession>A0A1J1HFF0</accession>
<evidence type="ECO:0000256" key="2">
    <source>
        <dbReference type="ARBA" id="ARBA00009340"/>
    </source>
</evidence>
<dbReference type="OrthoDB" id="342900at2759"/>
<keyword evidence="9" id="KW-1185">Reference proteome</keyword>
<keyword evidence="4 5" id="KW-0539">Nucleus</keyword>
<dbReference type="STRING" id="568069.A0A1J1HFF0"/>
<feature type="domain" description="MMS19 C-terminal" evidence="6">
    <location>
        <begin position="524"/>
        <end position="907"/>
    </location>
</feature>
<dbReference type="GO" id="GO:0016226">
    <property type="term" value="P:iron-sulfur cluster assembly"/>
    <property type="evidence" value="ECO:0007669"/>
    <property type="project" value="UniProtKB-UniRule"/>
</dbReference>
<protein>
    <recommendedName>
        <fullName evidence="5">MMS19 nucleotide excision repair protein</fullName>
    </recommendedName>
</protein>
<keyword evidence="5" id="KW-0234">DNA repair</keyword>
<evidence type="ECO:0000313" key="8">
    <source>
        <dbReference type="EMBL" id="CRK86720.1"/>
    </source>
</evidence>
<dbReference type="Gene3D" id="1.25.10.10">
    <property type="entry name" value="Leucine-rich Repeat Variant"/>
    <property type="match status" value="1"/>
</dbReference>
<keyword evidence="5" id="KW-0963">Cytoplasm</keyword>
<comment type="subcellular location">
    <subcellularLocation>
        <location evidence="5">Cytoplasm</location>
        <location evidence="5">Cytoskeleton</location>
        <location evidence="5">Spindle</location>
    </subcellularLocation>
    <subcellularLocation>
        <location evidence="1 5">Nucleus</location>
    </subcellularLocation>
</comment>
<dbReference type="SUPFAM" id="SSF48371">
    <property type="entry name" value="ARM repeat"/>
    <property type="match status" value="2"/>
</dbReference>
<organism evidence="8 9">
    <name type="scientific">Clunio marinus</name>
    <dbReference type="NCBI Taxonomy" id="568069"/>
    <lineage>
        <taxon>Eukaryota</taxon>
        <taxon>Metazoa</taxon>
        <taxon>Ecdysozoa</taxon>
        <taxon>Arthropoda</taxon>
        <taxon>Hexapoda</taxon>
        <taxon>Insecta</taxon>
        <taxon>Pterygota</taxon>
        <taxon>Neoptera</taxon>
        <taxon>Endopterygota</taxon>
        <taxon>Diptera</taxon>
        <taxon>Nematocera</taxon>
        <taxon>Chironomoidea</taxon>
        <taxon>Chironomidae</taxon>
        <taxon>Clunio</taxon>
    </lineage>
</organism>
<evidence type="ECO:0000256" key="4">
    <source>
        <dbReference type="ARBA" id="ARBA00023242"/>
    </source>
</evidence>
<dbReference type="InterPro" id="IPR024687">
    <property type="entry name" value="MMS19_C"/>
</dbReference>
<reference evidence="8 9" key="1">
    <citation type="submission" date="2015-04" db="EMBL/GenBank/DDBJ databases">
        <authorList>
            <person name="Syromyatnikov M.Y."/>
            <person name="Popov V.N."/>
        </authorList>
    </citation>
    <scope>NUCLEOTIDE SEQUENCE [LARGE SCALE GENOMIC DNA]</scope>
</reference>
<keyword evidence="5" id="KW-0227">DNA damage</keyword>
<dbReference type="AlphaFoldDB" id="A0A1J1HFF0"/>
<dbReference type="InterPro" id="IPR011989">
    <property type="entry name" value="ARM-like"/>
</dbReference>
<evidence type="ECO:0000259" key="6">
    <source>
        <dbReference type="Pfam" id="PF12460"/>
    </source>
</evidence>
<name>A0A1J1HFF0_9DIPT</name>
<sequence length="961" mass="109947">MKFPWSTSIVDVLKNDNKLDEKLQEIVKALTHHKEDITQVVEELGPALTHKDVEIRLKGMEFLSDLLRSLPKDLLDEKALGFIVAFYCDRMKDHHSISPQVIIGLVAIIKMKNLPRSSPVLVLQQIFANIPCQTQVRGDRANIFTIIQYLSDNYQVELQAMGADFIYGVIQAVEGERDPRNLVFLFEFMPRFINTYPLRHLSEEMFEVFSCYFPIDFFPSPNDPQAITRDILAEKLSVCLCASKEFAENCFALALEKLETDVKVAKLDSLNLLIKAVTNFEPTSVLEKFDEIWQFMKLELLSGAKDKDVNETALAVISAVLKKFKSDQANSEIILNKIFTNTIGTLLNRDSNLYKPTMELVLKCANATDISCGYVINKVLPITLTDLTSNEELTVKEKCEVLEDFRQFMMIVGGKKLLAHYIGDNYILQIQKELMKVLMTPSSEDLTKVTCLVLQSMADIISDENRQIVYKSLKENLTRSTEEQRQCILAFAKVFPKEVRENVLESFLSRTYEDANKAKNVFATLSFLLEVSELRDSVIEVLSLNLFNNKNLQVQLVVLEVLNKVLSSENCHQLARILFDEWRIVIKLMDLIKNENPDEGQDVMYQASLVMSLVVRTLPNDQQMALVEKYLPLMKLNESIPDLYVTSGLLGFLDAAVPMEAHFETLVNELTKLSLHSNDEVVRKLANQLLCSLFNRAPIDDKHRKILRKIYDVIKEEVKKHNHQAVEILGWISKGLLARGHPDAAEILETLSELLDHPKLSKSAELAFEIISLEFPQLHLPLLKHFFKQRIFVLALKFLENKIEKYSEHHLTAMAHILQITPHQALKMNLEKVGPILFKCVQIDPEDPKPHSKRILLSLKIINNFIHDKNQYILNHLQHLVNDLLKLSQFKPSMDVRIMACKCLENITKYPLFTLVPYKSDVIHELTIPLDDHKRLVRNAAVSARMAWFLLGENDAAQSSK</sequence>
<dbReference type="GO" id="GO:0005819">
    <property type="term" value="C:spindle"/>
    <property type="evidence" value="ECO:0007669"/>
    <property type="project" value="UniProtKB-SubCell"/>
</dbReference>
<dbReference type="Pfam" id="PF14500">
    <property type="entry name" value="MMS19_N"/>
    <property type="match status" value="1"/>
</dbReference>
<keyword evidence="5" id="KW-0206">Cytoskeleton</keyword>
<dbReference type="Proteomes" id="UP000183832">
    <property type="component" value="Unassembled WGS sequence"/>
</dbReference>
<dbReference type="InterPro" id="IPR029240">
    <property type="entry name" value="MMS19_N"/>
</dbReference>
<evidence type="ECO:0000313" key="9">
    <source>
        <dbReference type="Proteomes" id="UP000183832"/>
    </source>
</evidence>
<evidence type="ECO:0000256" key="5">
    <source>
        <dbReference type="RuleBase" id="RU367072"/>
    </source>
</evidence>
<dbReference type="GO" id="GO:0097361">
    <property type="term" value="C:cytosolic [4Fe-4S] assembly targeting complex"/>
    <property type="evidence" value="ECO:0007669"/>
    <property type="project" value="UniProtKB-UniRule"/>
</dbReference>
<gene>
    <name evidence="8" type="ORF">CLUMA_CG000553</name>
</gene>
<evidence type="ECO:0000259" key="7">
    <source>
        <dbReference type="Pfam" id="PF14500"/>
    </source>
</evidence>
<evidence type="ECO:0000256" key="1">
    <source>
        <dbReference type="ARBA" id="ARBA00004123"/>
    </source>
</evidence>
<dbReference type="GO" id="GO:0051604">
    <property type="term" value="P:protein maturation"/>
    <property type="evidence" value="ECO:0007669"/>
    <property type="project" value="UniProtKB-UniRule"/>
</dbReference>
<proteinExistence type="inferred from homology"/>
<dbReference type="EMBL" id="CVRI01000002">
    <property type="protein sequence ID" value="CRK86720.1"/>
    <property type="molecule type" value="Genomic_DNA"/>
</dbReference>